<organism evidence="1 2">
    <name type="scientific">Plakobranchus ocellatus</name>
    <dbReference type="NCBI Taxonomy" id="259542"/>
    <lineage>
        <taxon>Eukaryota</taxon>
        <taxon>Metazoa</taxon>
        <taxon>Spiralia</taxon>
        <taxon>Lophotrochozoa</taxon>
        <taxon>Mollusca</taxon>
        <taxon>Gastropoda</taxon>
        <taxon>Heterobranchia</taxon>
        <taxon>Euthyneura</taxon>
        <taxon>Panpulmonata</taxon>
        <taxon>Sacoglossa</taxon>
        <taxon>Placobranchoidea</taxon>
        <taxon>Plakobranchidae</taxon>
        <taxon>Plakobranchus</taxon>
    </lineage>
</organism>
<gene>
    <name evidence="1" type="ORF">PoB_005819200</name>
</gene>
<accession>A0AAV4CJJ5</accession>
<keyword evidence="2" id="KW-1185">Reference proteome</keyword>
<dbReference type="EMBL" id="BLXT01006417">
    <property type="protein sequence ID" value="GFO31687.1"/>
    <property type="molecule type" value="Genomic_DNA"/>
</dbReference>
<dbReference type="Gene3D" id="3.40.50.410">
    <property type="entry name" value="von Willebrand factor, type A domain"/>
    <property type="match status" value="1"/>
</dbReference>
<name>A0AAV4CJJ5_9GAST</name>
<reference evidence="1 2" key="1">
    <citation type="journal article" date="2021" name="Elife">
        <title>Chloroplast acquisition without the gene transfer in kleptoplastic sea slugs, Plakobranchus ocellatus.</title>
        <authorList>
            <person name="Maeda T."/>
            <person name="Takahashi S."/>
            <person name="Yoshida T."/>
            <person name="Shimamura S."/>
            <person name="Takaki Y."/>
            <person name="Nagai Y."/>
            <person name="Toyoda A."/>
            <person name="Suzuki Y."/>
            <person name="Arimoto A."/>
            <person name="Ishii H."/>
            <person name="Satoh N."/>
            <person name="Nishiyama T."/>
            <person name="Hasebe M."/>
            <person name="Maruyama T."/>
            <person name="Minagawa J."/>
            <person name="Obokata J."/>
            <person name="Shigenobu S."/>
        </authorList>
    </citation>
    <scope>NUCLEOTIDE SEQUENCE [LARGE SCALE GENOMIC DNA]</scope>
</reference>
<dbReference type="SUPFAM" id="SSF53300">
    <property type="entry name" value="vWA-like"/>
    <property type="match status" value="1"/>
</dbReference>
<protein>
    <recommendedName>
        <fullName evidence="3">Actin</fullName>
    </recommendedName>
</protein>
<dbReference type="AlphaFoldDB" id="A0AAV4CJJ5"/>
<evidence type="ECO:0000313" key="1">
    <source>
        <dbReference type="EMBL" id="GFO31687.1"/>
    </source>
</evidence>
<evidence type="ECO:0008006" key="3">
    <source>
        <dbReference type="Google" id="ProtNLM"/>
    </source>
</evidence>
<dbReference type="InterPro" id="IPR036465">
    <property type="entry name" value="vWFA_dom_sf"/>
</dbReference>
<dbReference type="Proteomes" id="UP000735302">
    <property type="component" value="Unassembled WGS sequence"/>
</dbReference>
<proteinExistence type="predicted"/>
<sequence length="71" mass="7856">MVTYGNRVYSEDSFGFTANTDKNSLEGAINMMPYRSGVTTETGMAIKHVFVVGGYKMLDDIMVRLAYETCG</sequence>
<comment type="caution">
    <text evidence="1">The sequence shown here is derived from an EMBL/GenBank/DDBJ whole genome shotgun (WGS) entry which is preliminary data.</text>
</comment>
<evidence type="ECO:0000313" key="2">
    <source>
        <dbReference type="Proteomes" id="UP000735302"/>
    </source>
</evidence>
<feature type="non-terminal residue" evidence="1">
    <location>
        <position position="71"/>
    </location>
</feature>